<dbReference type="Gene3D" id="2.60.40.290">
    <property type="match status" value="1"/>
</dbReference>
<feature type="compositionally biased region" description="Low complexity" evidence="1">
    <location>
        <begin position="161"/>
        <end position="172"/>
    </location>
</feature>
<dbReference type="RefSeq" id="WP_281894512.1">
    <property type="nucleotide sequence ID" value="NZ_BSDI01000008.1"/>
</dbReference>
<dbReference type="SUPFAM" id="SSF49384">
    <property type="entry name" value="Carbohydrate-binding domain"/>
    <property type="match status" value="1"/>
</dbReference>
<name>A0ABQ5QTH3_9ACTN</name>
<protein>
    <recommendedName>
        <fullName evidence="3">CBM2 domain-containing protein</fullName>
    </recommendedName>
</protein>
<organism evidence="4 5">
    <name type="scientific">Phytohabitans aurantiacus</name>
    <dbReference type="NCBI Taxonomy" id="3016789"/>
    <lineage>
        <taxon>Bacteria</taxon>
        <taxon>Bacillati</taxon>
        <taxon>Actinomycetota</taxon>
        <taxon>Actinomycetes</taxon>
        <taxon>Micromonosporales</taxon>
        <taxon>Micromonosporaceae</taxon>
    </lineage>
</organism>
<accession>A0ABQ5QTH3</accession>
<dbReference type="Pfam" id="PF00553">
    <property type="entry name" value="CBM_2"/>
    <property type="match status" value="1"/>
</dbReference>
<dbReference type="EMBL" id="BSDI01000008">
    <property type="protein sequence ID" value="GLH97019.1"/>
    <property type="molecule type" value="Genomic_DNA"/>
</dbReference>
<dbReference type="SMART" id="SM00637">
    <property type="entry name" value="CBD_II"/>
    <property type="match status" value="1"/>
</dbReference>
<evidence type="ECO:0000313" key="5">
    <source>
        <dbReference type="Proteomes" id="UP001144280"/>
    </source>
</evidence>
<keyword evidence="2" id="KW-0812">Transmembrane</keyword>
<dbReference type="Proteomes" id="UP001144280">
    <property type="component" value="Unassembled WGS sequence"/>
</dbReference>
<keyword evidence="2" id="KW-1133">Transmembrane helix</keyword>
<keyword evidence="2" id="KW-0472">Membrane</keyword>
<gene>
    <name evidence="4" type="ORF">Pa4123_22930</name>
</gene>
<reference evidence="4" key="1">
    <citation type="submission" date="2022-12" db="EMBL/GenBank/DDBJ databases">
        <title>New Phytohabitans aurantiacus sp. RD004123 nov., an actinomycete isolated from soil.</title>
        <authorList>
            <person name="Triningsih D.W."/>
            <person name="Harunari E."/>
            <person name="Igarashi Y."/>
        </authorList>
    </citation>
    <scope>NUCLEOTIDE SEQUENCE</scope>
    <source>
        <strain evidence="4">RD004123</strain>
    </source>
</reference>
<comment type="caution">
    <text evidence="4">The sequence shown here is derived from an EMBL/GenBank/DDBJ whole genome shotgun (WGS) entry which is preliminary data.</text>
</comment>
<evidence type="ECO:0000256" key="1">
    <source>
        <dbReference type="SAM" id="MobiDB-lite"/>
    </source>
</evidence>
<dbReference type="InterPro" id="IPR001919">
    <property type="entry name" value="CBD2"/>
</dbReference>
<evidence type="ECO:0000259" key="3">
    <source>
        <dbReference type="PROSITE" id="PS51173"/>
    </source>
</evidence>
<dbReference type="InterPro" id="IPR012291">
    <property type="entry name" value="CBM2_carb-bd_dom_sf"/>
</dbReference>
<sequence>MTRAGEQRDDVAPSAGVMGYVAELQQFDESMTVAEPPSRVIEPEEAAVEEPQIEPATEEAVARVRVHEKLPWTRTELALAVVFVVVAASVVVGGAYAVMAQRRPAGEVALPLPMVVPTLSPEASPAALEAATAGPTPGPTLGGLGREGRGRTVPGGGSGSGSPTPESATSAPVAAADLRASYARAANTGLLGLGGYRGEVTIRNEGAGAAPDWEVTLSLPAGLAVSSASGAEFAQDGALVIFTPEDGAGAVAAGGSVVFTFDVPGLLAGEPTGCAINGRSCA</sequence>
<dbReference type="PROSITE" id="PS51173">
    <property type="entry name" value="CBM2"/>
    <property type="match status" value="1"/>
</dbReference>
<feature type="domain" description="CBM2" evidence="3">
    <location>
        <begin position="171"/>
        <end position="282"/>
    </location>
</feature>
<feature type="compositionally biased region" description="Low complexity" evidence="1">
    <location>
        <begin position="126"/>
        <end position="135"/>
    </location>
</feature>
<feature type="region of interest" description="Disordered" evidence="1">
    <location>
        <begin position="126"/>
        <end position="172"/>
    </location>
</feature>
<dbReference type="InterPro" id="IPR008965">
    <property type="entry name" value="CBM2/CBM3_carb-bd_dom_sf"/>
</dbReference>
<evidence type="ECO:0000256" key="2">
    <source>
        <dbReference type="SAM" id="Phobius"/>
    </source>
</evidence>
<feature type="transmembrane region" description="Helical" evidence="2">
    <location>
        <begin position="77"/>
        <end position="98"/>
    </location>
</feature>
<proteinExistence type="predicted"/>
<keyword evidence="5" id="KW-1185">Reference proteome</keyword>
<evidence type="ECO:0000313" key="4">
    <source>
        <dbReference type="EMBL" id="GLH97019.1"/>
    </source>
</evidence>